<gene>
    <name evidence="2" type="ORF">EVOR1521_LOCUS1172</name>
</gene>
<keyword evidence="3" id="KW-1185">Reference proteome</keyword>
<evidence type="ECO:0000313" key="3">
    <source>
        <dbReference type="Proteomes" id="UP001178507"/>
    </source>
</evidence>
<evidence type="ECO:0000313" key="2">
    <source>
        <dbReference type="EMBL" id="CAJ1370646.1"/>
    </source>
</evidence>
<sequence length="125" mass="13751">MRLRWMCRGCNPCNGRLQGRCPECKHAEGLERTQPSKGKTTKDGQQPKAKAKAAAKRMPAKRKADRSSAKKAVGKRPASNISGKRDLPRRPHARVLAASLQRGEPCGRVIKRRLPGLPGPQLVKL</sequence>
<dbReference type="EMBL" id="CAUJNA010000031">
    <property type="protein sequence ID" value="CAJ1370646.1"/>
    <property type="molecule type" value="Genomic_DNA"/>
</dbReference>
<evidence type="ECO:0000256" key="1">
    <source>
        <dbReference type="SAM" id="MobiDB-lite"/>
    </source>
</evidence>
<name>A0AA36HK44_9DINO</name>
<reference evidence="2" key="1">
    <citation type="submission" date="2023-08" db="EMBL/GenBank/DDBJ databases">
        <authorList>
            <person name="Chen Y."/>
            <person name="Shah S."/>
            <person name="Dougan E. K."/>
            <person name="Thang M."/>
            <person name="Chan C."/>
        </authorList>
    </citation>
    <scope>NUCLEOTIDE SEQUENCE</scope>
</reference>
<protein>
    <submittedName>
        <fullName evidence="2">Uncharacterized protein</fullName>
    </submittedName>
</protein>
<organism evidence="2 3">
    <name type="scientific">Effrenium voratum</name>
    <dbReference type="NCBI Taxonomy" id="2562239"/>
    <lineage>
        <taxon>Eukaryota</taxon>
        <taxon>Sar</taxon>
        <taxon>Alveolata</taxon>
        <taxon>Dinophyceae</taxon>
        <taxon>Suessiales</taxon>
        <taxon>Symbiodiniaceae</taxon>
        <taxon>Effrenium</taxon>
    </lineage>
</organism>
<comment type="caution">
    <text evidence="2">The sequence shown here is derived from an EMBL/GenBank/DDBJ whole genome shotgun (WGS) entry which is preliminary data.</text>
</comment>
<accession>A0AA36HK44</accession>
<feature type="region of interest" description="Disordered" evidence="1">
    <location>
        <begin position="28"/>
        <end position="94"/>
    </location>
</feature>
<dbReference type="Proteomes" id="UP001178507">
    <property type="component" value="Unassembled WGS sequence"/>
</dbReference>
<dbReference type="AlphaFoldDB" id="A0AA36HK44"/>
<proteinExistence type="predicted"/>
<feature type="compositionally biased region" description="Basic residues" evidence="1">
    <location>
        <begin position="49"/>
        <end position="64"/>
    </location>
</feature>